<evidence type="ECO:0000259" key="2">
    <source>
        <dbReference type="PROSITE" id="PS51465"/>
    </source>
</evidence>
<dbReference type="InterPro" id="IPR002350">
    <property type="entry name" value="Kazal_dom"/>
</dbReference>
<evidence type="ECO:0000313" key="4">
    <source>
        <dbReference type="Proteomes" id="UP000305517"/>
    </source>
</evidence>
<proteinExistence type="predicted"/>
<keyword evidence="4" id="KW-1185">Reference proteome</keyword>
<dbReference type="SMART" id="SM00280">
    <property type="entry name" value="KAZAL"/>
    <property type="match status" value="1"/>
</dbReference>
<dbReference type="PROSITE" id="PS51257">
    <property type="entry name" value="PROKAR_LIPOPROTEIN"/>
    <property type="match status" value="1"/>
</dbReference>
<protein>
    <submittedName>
        <fullName evidence="3">Kazal domain protein</fullName>
    </submittedName>
</protein>
<dbReference type="EMBL" id="VAJM01000004">
    <property type="protein sequence ID" value="TLM93305.1"/>
    <property type="molecule type" value="Genomic_DNA"/>
</dbReference>
<feature type="domain" description="Kazal-like" evidence="2">
    <location>
        <begin position="33"/>
        <end position="82"/>
    </location>
</feature>
<accession>A0A5R8WRE7</accession>
<feature type="chain" id="PRO_5024418242" evidence="1">
    <location>
        <begin position="25"/>
        <end position="87"/>
    </location>
</feature>
<organism evidence="3 4">
    <name type="scientific">Hymenobacter jeollabukensis</name>
    <dbReference type="NCBI Taxonomy" id="2025313"/>
    <lineage>
        <taxon>Bacteria</taxon>
        <taxon>Pseudomonadati</taxon>
        <taxon>Bacteroidota</taxon>
        <taxon>Cytophagia</taxon>
        <taxon>Cytophagales</taxon>
        <taxon>Hymenobacteraceae</taxon>
        <taxon>Hymenobacter</taxon>
    </lineage>
</organism>
<name>A0A5R8WRE7_9BACT</name>
<gene>
    <name evidence="3" type="ORF">FDY95_11850</name>
</gene>
<keyword evidence="1" id="KW-0732">Signal</keyword>
<evidence type="ECO:0000256" key="1">
    <source>
        <dbReference type="SAM" id="SignalP"/>
    </source>
</evidence>
<dbReference type="OrthoDB" id="9800302at2"/>
<sequence length="87" mass="8713">MKTLKSFALLAVLALATACGKEQAVPAAKPTAVTTTSNAKGPGYECLDVYDPVCGSDGQTYSNACYAQRAGVTSYTRGACGGGGGDI</sequence>
<dbReference type="Gene3D" id="3.30.60.30">
    <property type="match status" value="1"/>
</dbReference>
<dbReference type="SUPFAM" id="SSF100895">
    <property type="entry name" value="Kazal-type serine protease inhibitors"/>
    <property type="match status" value="1"/>
</dbReference>
<dbReference type="PROSITE" id="PS51465">
    <property type="entry name" value="KAZAL_2"/>
    <property type="match status" value="1"/>
</dbReference>
<dbReference type="CDD" id="cd00104">
    <property type="entry name" value="KAZAL_FS"/>
    <property type="match status" value="1"/>
</dbReference>
<dbReference type="RefSeq" id="WP_138077971.1">
    <property type="nucleotide sequence ID" value="NZ_VAJM01000004.1"/>
</dbReference>
<dbReference type="InterPro" id="IPR036058">
    <property type="entry name" value="Kazal_dom_sf"/>
</dbReference>
<reference evidence="3 4" key="1">
    <citation type="submission" date="2019-05" db="EMBL/GenBank/DDBJ databases">
        <title>Hymenobacter edaphi sp. nov., isolated from abandoned arsenic-contaminated farmland soil.</title>
        <authorList>
            <person name="Nie L."/>
        </authorList>
    </citation>
    <scope>NUCLEOTIDE SEQUENCE [LARGE SCALE GENOMIC DNA]</scope>
    <source>
        <strain evidence="3 4">1-3-3-8</strain>
    </source>
</reference>
<feature type="signal peptide" evidence="1">
    <location>
        <begin position="1"/>
        <end position="24"/>
    </location>
</feature>
<dbReference type="Pfam" id="PF00050">
    <property type="entry name" value="Kazal_1"/>
    <property type="match status" value="1"/>
</dbReference>
<dbReference type="Proteomes" id="UP000305517">
    <property type="component" value="Unassembled WGS sequence"/>
</dbReference>
<evidence type="ECO:0000313" key="3">
    <source>
        <dbReference type="EMBL" id="TLM93305.1"/>
    </source>
</evidence>
<dbReference type="AlphaFoldDB" id="A0A5R8WRE7"/>
<comment type="caution">
    <text evidence="3">The sequence shown here is derived from an EMBL/GenBank/DDBJ whole genome shotgun (WGS) entry which is preliminary data.</text>
</comment>